<feature type="transmembrane region" description="Helical" evidence="6">
    <location>
        <begin position="302"/>
        <end position="325"/>
    </location>
</feature>
<reference evidence="7" key="1">
    <citation type="journal article" date="2018" name="Nat. Plants">
        <title>Whole-genome landscape of Medicago truncatula symbiotic genes.</title>
        <authorList>
            <person name="Pecrix Y."/>
            <person name="Gamas P."/>
            <person name="Carrere S."/>
        </authorList>
    </citation>
    <scope>NUCLEOTIDE SEQUENCE</scope>
    <source>
        <tissue evidence="7">Leaves</tissue>
    </source>
</reference>
<feature type="transmembrane region" description="Helical" evidence="6">
    <location>
        <begin position="225"/>
        <end position="249"/>
    </location>
</feature>
<comment type="subcellular location">
    <subcellularLocation>
        <location evidence="1">Membrane</location>
        <topology evidence="1">Multi-pass membrane protein</topology>
    </subcellularLocation>
</comment>
<dbReference type="GO" id="GO:0016020">
    <property type="term" value="C:membrane"/>
    <property type="evidence" value="ECO:0007669"/>
    <property type="project" value="UniProtKB-SubCell"/>
</dbReference>
<feature type="transmembrane region" description="Helical" evidence="6">
    <location>
        <begin position="98"/>
        <end position="122"/>
    </location>
</feature>
<evidence type="ECO:0000313" key="7">
    <source>
        <dbReference type="EMBL" id="RHN52683.1"/>
    </source>
</evidence>
<sequence length="370" mass="40700">MGVSSALDTFCGQAYGAKQYHMVGIYTQRAMLVTTLVSIPLSIIWAYLEPILVILHQDQTIAAQAQLFARYSIPSLAANGLLRCIVKFLQTQNIVFPMVLANGITTLVHVLLCWTLVINLGFGIKGAAIALCISNWFNVILLLLYIKFSSSCKRTWVGLSMESLHNIPQFLKLAFPSAVMVCLESWTFELMVLLSGALPNPKLQTSVLSICTRISNELGAGSPNAASLAMLVALFMAFACGILEFAFIMSLWKVWAKAFSNVYEVVSYVTSMTPVLAIAIFVDSFQTTLQGIARGCGWQKLGAFVNLGSFYLVGIPFSAVLAFIFHMKGQGLFLGLVTALIVQVVCFLIVIWRTNWEKEVSYSILLKLLF</sequence>
<dbReference type="GO" id="GO:0042910">
    <property type="term" value="F:xenobiotic transmembrane transporter activity"/>
    <property type="evidence" value="ECO:0007669"/>
    <property type="project" value="InterPro"/>
</dbReference>
<keyword evidence="4 6" id="KW-1133">Transmembrane helix</keyword>
<name>A0A396HJB7_MEDTR</name>
<keyword evidence="3 6" id="KW-0812">Transmembrane</keyword>
<proteinExistence type="inferred from homology"/>
<dbReference type="CDD" id="cd13132">
    <property type="entry name" value="MATE_eukaryotic"/>
    <property type="match status" value="1"/>
</dbReference>
<protein>
    <submittedName>
        <fullName evidence="7">Putative multi antimicrobial extrusion protein</fullName>
    </submittedName>
</protein>
<dbReference type="EMBL" id="PSQE01000006">
    <property type="protein sequence ID" value="RHN52683.1"/>
    <property type="molecule type" value="Genomic_DNA"/>
</dbReference>
<dbReference type="Gramene" id="rna37381">
    <property type="protein sequence ID" value="RHN52683.1"/>
    <property type="gene ID" value="gene37381"/>
</dbReference>
<evidence type="ECO:0000256" key="2">
    <source>
        <dbReference type="ARBA" id="ARBA00010199"/>
    </source>
</evidence>
<feature type="transmembrane region" description="Helical" evidence="6">
    <location>
        <begin position="261"/>
        <end position="282"/>
    </location>
</feature>
<evidence type="ECO:0000256" key="1">
    <source>
        <dbReference type="ARBA" id="ARBA00004141"/>
    </source>
</evidence>
<dbReference type="InterPro" id="IPR045069">
    <property type="entry name" value="MATE_euk"/>
</dbReference>
<gene>
    <name evidence="7" type="ORF">MtrunA17_Chr6g0483161</name>
</gene>
<feature type="transmembrane region" description="Helical" evidence="6">
    <location>
        <begin position="332"/>
        <end position="352"/>
    </location>
</feature>
<comment type="similarity">
    <text evidence="2">Belongs to the multi antimicrobial extrusion (MATE) (TC 2.A.66.1) family.</text>
</comment>
<evidence type="ECO:0000256" key="5">
    <source>
        <dbReference type="ARBA" id="ARBA00023136"/>
    </source>
</evidence>
<evidence type="ECO:0000256" key="6">
    <source>
        <dbReference type="SAM" id="Phobius"/>
    </source>
</evidence>
<dbReference type="Proteomes" id="UP000265566">
    <property type="component" value="Chromosome 6"/>
</dbReference>
<evidence type="ECO:0000256" key="3">
    <source>
        <dbReference type="ARBA" id="ARBA00022692"/>
    </source>
</evidence>
<organism evidence="7">
    <name type="scientific">Medicago truncatula</name>
    <name type="common">Barrel medic</name>
    <name type="synonym">Medicago tribuloides</name>
    <dbReference type="NCBI Taxonomy" id="3880"/>
    <lineage>
        <taxon>Eukaryota</taxon>
        <taxon>Viridiplantae</taxon>
        <taxon>Streptophyta</taxon>
        <taxon>Embryophyta</taxon>
        <taxon>Tracheophyta</taxon>
        <taxon>Spermatophyta</taxon>
        <taxon>Magnoliopsida</taxon>
        <taxon>eudicotyledons</taxon>
        <taxon>Gunneridae</taxon>
        <taxon>Pentapetalae</taxon>
        <taxon>rosids</taxon>
        <taxon>fabids</taxon>
        <taxon>Fabales</taxon>
        <taxon>Fabaceae</taxon>
        <taxon>Papilionoideae</taxon>
        <taxon>50 kb inversion clade</taxon>
        <taxon>NPAAA clade</taxon>
        <taxon>Hologalegina</taxon>
        <taxon>IRL clade</taxon>
        <taxon>Trifolieae</taxon>
        <taxon>Medicago</taxon>
    </lineage>
</organism>
<accession>A0A396HJB7</accession>
<dbReference type="GO" id="GO:0015297">
    <property type="term" value="F:antiporter activity"/>
    <property type="evidence" value="ECO:0007669"/>
    <property type="project" value="InterPro"/>
</dbReference>
<evidence type="ECO:0000256" key="4">
    <source>
        <dbReference type="ARBA" id="ARBA00022989"/>
    </source>
</evidence>
<dbReference type="GO" id="GO:1990961">
    <property type="term" value="P:xenobiotic detoxification by transmembrane export across the plasma membrane"/>
    <property type="evidence" value="ECO:0007669"/>
    <property type="project" value="InterPro"/>
</dbReference>
<feature type="transmembrane region" description="Helical" evidence="6">
    <location>
        <begin position="128"/>
        <end position="148"/>
    </location>
</feature>
<dbReference type="PANTHER" id="PTHR11206">
    <property type="entry name" value="MULTIDRUG RESISTANCE PROTEIN"/>
    <property type="match status" value="1"/>
</dbReference>
<dbReference type="Pfam" id="PF01554">
    <property type="entry name" value="MatE"/>
    <property type="match status" value="2"/>
</dbReference>
<dbReference type="AlphaFoldDB" id="A0A396HJB7"/>
<feature type="transmembrane region" description="Helical" evidence="6">
    <location>
        <begin position="30"/>
        <end position="48"/>
    </location>
</feature>
<comment type="caution">
    <text evidence="7">The sequence shown here is derived from an EMBL/GenBank/DDBJ whole genome shotgun (WGS) entry which is preliminary data.</text>
</comment>
<dbReference type="InterPro" id="IPR002528">
    <property type="entry name" value="MATE_fam"/>
</dbReference>
<keyword evidence="5 6" id="KW-0472">Membrane</keyword>